<dbReference type="EMBL" id="LFMW01000012">
    <property type="protein sequence ID" value="KMT54143.1"/>
    <property type="molecule type" value="Genomic_DNA"/>
</dbReference>
<evidence type="ECO:0000256" key="1">
    <source>
        <dbReference type="SAM" id="MobiDB-lite"/>
    </source>
</evidence>
<proteinExistence type="predicted"/>
<evidence type="ECO:0000313" key="3">
    <source>
        <dbReference type="EMBL" id="KMT54143.1"/>
    </source>
</evidence>
<dbReference type="Pfam" id="PF20178">
    <property type="entry name" value="ToxA_N"/>
    <property type="match status" value="1"/>
</dbReference>
<reference evidence="3 4" key="1">
    <citation type="submission" date="2015-06" db="EMBL/GenBank/DDBJ databases">
        <title>Draft genome sequence of an Antarctic Pseudomonas sp. strain KG01 with full potential for biotechnological applications.</title>
        <authorList>
            <person name="Pavlov M.S."/>
            <person name="Lira F."/>
            <person name="Martinez J.L."/>
            <person name="Marshall S.H."/>
        </authorList>
    </citation>
    <scope>NUCLEOTIDE SEQUENCE [LARGE SCALE GENOMIC DNA]</scope>
    <source>
        <strain evidence="3 4">KG01</strain>
    </source>
</reference>
<feature type="domain" description="Dermonecrotic toxin N-terminal" evidence="2">
    <location>
        <begin position="67"/>
        <end position="317"/>
    </location>
</feature>
<sequence>MARSMTTQSLQPPARQASASPLTPHLGFIKDQLPAWLSQAPAQLREDFRSSLISSNQSRHDLKALLDEVQSPETFTRPLLRERLQSWFFGFIQDEDAILSREWKNHHLLGLIKNHARTTRQTLLEAALQNFEASETDVGGLEIGTAIFNVTKSGEVPSTICAASFARFCRELDLGGQYLKHLSNILEPATGATSGRTAAQVLNVVRAQAQHAFGVTLHVAYMRKKLRPRQHLQLHSLQRSGNHLAITYNHLTLNRVVLPNVLVIEASSIGIPFMLYTPEDPSAPLRKHASMDDLKERLTERLLKPDYQDFFKHLVPLQHQGNLLSVTPAYVGGPELLTNRRTYPARLEATVSLTAIKGELFQAIARQRITQIKNDARIVAVPTAEADLISRQKRLQGYIDLGKSALFFAASFIPIVGEVLLVVTATQVLNTVYEGFAAWSRGDSDEALNDLLDLVDTAALAVATAGVTRTVGFGAKLVKVRVRSKGWRLWSADIKPYRHPDPLPDHVVADSQGLYKHGQQHYLKLDDHPHAVQRAPDGKQWELSHPSVQDAYCPPLLSNGVGGWRQTHEAPESWDDLKLIKRLGPDAANITQPKVEPILLLSGLDKASLSEVHQAMLRPPPLLRDTVKHFNLEQEINDFNLARAEGASVTAHSPLIQFHLLTSLPEWPANHVLKIVGEQQQVLVSHGTGTVEIKISEARFRKGELLHALEEQMAQTEFNTLLLDWYPAFMTKVENVAMRLETQASQQKQRLLSLLTAPGETAVTPTEIGIRALMPRLSKSHLEEMEATLSQAEQQSLQQTKSLAPLSRWEAEQYDAATQAWRAQSGVFLDSMSSRESVPLTLYSLEQLPGWPSSRKIEVYDGSREGALLGCIGPSDARVQHTLIRQGELYARLDTKGQPSGSLNDLAGTLEQTLSDPERAALLEQSGADSLKHAIQKISLSRTANSPAIRARVAMSALSSAAGEPLDPLFAETGTLPGLTLREDGIYQAPPLPDGRYRYYVQDNGKYFQIKISDLGWFLIDARSPFRAYRPYLRRAQGGRWEIDQTKGLLPGGMQPSQVPLQIHMESSDEFESAESSSDYGSAEESTVIPRFTPQERERMRTEKSYQHSQNYLRKYDRANNGRYPLRSLSGRPMRIKELQTRSRSNTTNATFSSNLVKPYIQWEGYEEVARLYEDKLELTVFTAAHQKFPEESVLIKQDTVITRKPIQRGEALGVYGGELVPHNVAVYRRDPYLLDINAPSSGRAANPPEFSGDNILSRINTIFEYEAGKPVRQAAAGYNVEVAKFRVKTQIGNEPLEKALLSGFFASEDIPAGTELRWNYQYDEAAINNLLDLLT</sequence>
<evidence type="ECO:0000313" key="4">
    <source>
        <dbReference type="Proteomes" id="UP000037551"/>
    </source>
</evidence>
<organism evidence="3 4">
    <name type="scientific">Pseudomonas fildesensis</name>
    <dbReference type="NCBI Taxonomy" id="1674920"/>
    <lineage>
        <taxon>Bacteria</taxon>
        <taxon>Pseudomonadati</taxon>
        <taxon>Pseudomonadota</taxon>
        <taxon>Gammaproteobacteria</taxon>
        <taxon>Pseudomonadales</taxon>
        <taxon>Pseudomonadaceae</taxon>
        <taxon>Pseudomonas</taxon>
    </lineage>
</organism>
<protein>
    <recommendedName>
        <fullName evidence="2">Dermonecrotic toxin N-terminal domain-containing protein</fullName>
    </recommendedName>
</protein>
<accession>A0A0J8G0F7</accession>
<name>A0A0J8G0F7_9PSED</name>
<dbReference type="Gene3D" id="2.170.270.10">
    <property type="entry name" value="SET domain"/>
    <property type="match status" value="1"/>
</dbReference>
<dbReference type="OrthoDB" id="1467561at2"/>
<feature type="region of interest" description="Disordered" evidence="1">
    <location>
        <begin position="1066"/>
        <end position="1086"/>
    </location>
</feature>
<gene>
    <name evidence="3" type="ORF">ACR52_18550</name>
</gene>
<keyword evidence="4" id="KW-1185">Reference proteome</keyword>
<dbReference type="Proteomes" id="UP000037551">
    <property type="component" value="Unassembled WGS sequence"/>
</dbReference>
<evidence type="ECO:0000259" key="2">
    <source>
        <dbReference type="Pfam" id="PF20178"/>
    </source>
</evidence>
<dbReference type="SUPFAM" id="SSF82199">
    <property type="entry name" value="SET domain"/>
    <property type="match status" value="1"/>
</dbReference>
<comment type="caution">
    <text evidence="3">The sequence shown here is derived from an EMBL/GenBank/DDBJ whole genome shotgun (WGS) entry which is preliminary data.</text>
</comment>
<feature type="region of interest" description="Disordered" evidence="1">
    <location>
        <begin position="1"/>
        <end position="21"/>
    </location>
</feature>
<dbReference type="InterPro" id="IPR046341">
    <property type="entry name" value="SET_dom_sf"/>
</dbReference>
<dbReference type="PATRIC" id="fig|1674920.3.peg.2096"/>
<dbReference type="InterPro" id="IPR046673">
    <property type="entry name" value="ToxA_N"/>
</dbReference>